<evidence type="ECO:0000313" key="3">
    <source>
        <dbReference type="Proteomes" id="UP000570361"/>
    </source>
</evidence>
<reference evidence="2 3" key="1">
    <citation type="submission" date="2020-08" db="EMBL/GenBank/DDBJ databases">
        <title>Genomic Encyclopedia of Type Strains, Phase III (KMG-III): the genomes of soil and plant-associated and newly described type strains.</title>
        <authorList>
            <person name="Whitman W."/>
        </authorList>
    </citation>
    <scope>NUCLEOTIDE SEQUENCE [LARGE SCALE GENOMIC DNA]</scope>
    <source>
        <strain evidence="2 3">CECT 5862</strain>
    </source>
</reference>
<dbReference type="EMBL" id="JACHXK010000025">
    <property type="protein sequence ID" value="MBB3114057.1"/>
    <property type="molecule type" value="Genomic_DNA"/>
</dbReference>
<protein>
    <recommendedName>
        <fullName evidence="1">Knr4/Smi1-like domain-containing protein</fullName>
    </recommendedName>
</protein>
<proteinExistence type="predicted"/>
<dbReference type="AlphaFoldDB" id="A0A7W5FR95"/>
<dbReference type="SUPFAM" id="SSF160631">
    <property type="entry name" value="SMI1/KNR4-like"/>
    <property type="match status" value="1"/>
</dbReference>
<dbReference type="Pfam" id="PF09346">
    <property type="entry name" value="SMI1_KNR4"/>
    <property type="match status" value="1"/>
</dbReference>
<dbReference type="SMART" id="SM00860">
    <property type="entry name" value="SMI1_KNR4"/>
    <property type="match status" value="1"/>
</dbReference>
<accession>A0A7W5FR95</accession>
<keyword evidence="3" id="KW-1185">Reference proteome</keyword>
<gene>
    <name evidence="2" type="ORF">FHS18_006173</name>
</gene>
<dbReference type="RefSeq" id="WP_183604113.1">
    <property type="nucleotide sequence ID" value="NZ_JACHXK010000025.1"/>
</dbReference>
<name>A0A7W5FR95_9BACL</name>
<sequence length="152" mass="17181">MNILINALNGLKERLVNNDLVTQNHLGLTVTTSFVFNNAAEETDIKFLEEACKIILPPDYKEFLAIHNGANLFGMYGGGFRLLSTQEIIELLKKTNTFPFPKGWYPIGYLDGEMLLIDSAKVEKDVRTTNYLYWSLNDSLELKSNRTLKSGS</sequence>
<evidence type="ECO:0000313" key="2">
    <source>
        <dbReference type="EMBL" id="MBB3114057.1"/>
    </source>
</evidence>
<comment type="caution">
    <text evidence="2">The sequence shown here is derived from an EMBL/GenBank/DDBJ whole genome shotgun (WGS) entry which is preliminary data.</text>
</comment>
<dbReference type="InterPro" id="IPR037883">
    <property type="entry name" value="Knr4/Smi1-like_sf"/>
</dbReference>
<dbReference type="Gene3D" id="3.40.1580.10">
    <property type="entry name" value="SMI1/KNR4-like"/>
    <property type="match status" value="1"/>
</dbReference>
<feature type="domain" description="Knr4/Smi1-like" evidence="1">
    <location>
        <begin position="39"/>
        <end position="142"/>
    </location>
</feature>
<dbReference type="InterPro" id="IPR018958">
    <property type="entry name" value="Knr4/Smi1-like_dom"/>
</dbReference>
<organism evidence="2 3">
    <name type="scientific">Paenibacillus phyllosphaerae</name>
    <dbReference type="NCBI Taxonomy" id="274593"/>
    <lineage>
        <taxon>Bacteria</taxon>
        <taxon>Bacillati</taxon>
        <taxon>Bacillota</taxon>
        <taxon>Bacilli</taxon>
        <taxon>Bacillales</taxon>
        <taxon>Paenibacillaceae</taxon>
        <taxon>Paenibacillus</taxon>
    </lineage>
</organism>
<evidence type="ECO:0000259" key="1">
    <source>
        <dbReference type="SMART" id="SM00860"/>
    </source>
</evidence>
<dbReference type="Proteomes" id="UP000570361">
    <property type="component" value="Unassembled WGS sequence"/>
</dbReference>